<feature type="domain" description="PPE-PPW subfamily C-terminal" evidence="4">
    <location>
        <begin position="485"/>
        <end position="527"/>
    </location>
</feature>
<dbReference type="InterPro" id="IPR038332">
    <property type="entry name" value="PPE_sf"/>
</dbReference>
<dbReference type="RefSeq" id="WP_180917014.1">
    <property type="nucleotide sequence ID" value="NZ_CP059165.1"/>
</dbReference>
<protein>
    <submittedName>
        <fullName evidence="5">PPE family protein</fullName>
    </submittedName>
</protein>
<feature type="domain" description="PPE" evidence="3">
    <location>
        <begin position="6"/>
        <end position="167"/>
    </location>
</feature>
<dbReference type="EMBL" id="CP059165">
    <property type="protein sequence ID" value="QLL08428.1"/>
    <property type="molecule type" value="Genomic_DNA"/>
</dbReference>
<dbReference type="PANTHER" id="PTHR46766">
    <property type="entry name" value="GLUTAMINE-RICH PROTEIN 2"/>
    <property type="match status" value="1"/>
</dbReference>
<dbReference type="InterPro" id="IPR043641">
    <property type="entry name" value="PPE-PPW_C"/>
</dbReference>
<evidence type="ECO:0000256" key="1">
    <source>
        <dbReference type="ARBA" id="ARBA00010652"/>
    </source>
</evidence>
<evidence type="ECO:0000256" key="2">
    <source>
        <dbReference type="SAM" id="MobiDB-lite"/>
    </source>
</evidence>
<dbReference type="GO" id="GO:0052572">
    <property type="term" value="P:response to host immune response"/>
    <property type="evidence" value="ECO:0007669"/>
    <property type="project" value="TreeGrafter"/>
</dbReference>
<dbReference type="FunFam" id="1.20.1260.20:FF:000001">
    <property type="entry name" value="PPE family protein PPE41"/>
    <property type="match status" value="1"/>
</dbReference>
<dbReference type="SUPFAM" id="SSF140459">
    <property type="entry name" value="PE/PPE dimer-like"/>
    <property type="match status" value="1"/>
</dbReference>
<keyword evidence="6" id="KW-1185">Reference proteome</keyword>
<reference evidence="6" key="1">
    <citation type="submission" date="2020-07" db="EMBL/GenBank/DDBJ databases">
        <title>Description of Mycobacterium gordonae subsp. intergordonae subsp.nov. and Mycobacterium gordonae subsp. gordonae subsp. nov.</title>
        <authorList>
            <person name="Yu X."/>
        </authorList>
    </citation>
    <scope>NUCLEOTIDE SEQUENCE [LARGE SCALE GENOMIC DNA]</scope>
    <source>
        <strain evidence="6">24</strain>
    </source>
</reference>
<evidence type="ECO:0000259" key="4">
    <source>
        <dbReference type="Pfam" id="PF18878"/>
    </source>
</evidence>
<dbReference type="KEGG" id="mgor:H0P51_05650"/>
<comment type="similarity">
    <text evidence="1">Belongs to the mycobacterial PPE family.</text>
</comment>
<proteinExistence type="inferred from homology"/>
<dbReference type="AlphaFoldDB" id="A0A7D6DZR7"/>
<evidence type="ECO:0000259" key="3">
    <source>
        <dbReference type="Pfam" id="PF00823"/>
    </source>
</evidence>
<dbReference type="InterPro" id="IPR000030">
    <property type="entry name" value="PPE_dom"/>
</dbReference>
<gene>
    <name evidence="5" type="ORF">H0P51_05650</name>
</gene>
<dbReference type="Proteomes" id="UP000510682">
    <property type="component" value="Chromosome"/>
</dbReference>
<feature type="compositionally biased region" description="Low complexity" evidence="2">
    <location>
        <begin position="424"/>
        <end position="439"/>
    </location>
</feature>
<accession>A0A7D6DZR7</accession>
<feature type="region of interest" description="Disordered" evidence="2">
    <location>
        <begin position="419"/>
        <end position="447"/>
    </location>
</feature>
<feature type="compositionally biased region" description="Low complexity" evidence="2">
    <location>
        <begin position="373"/>
        <end position="383"/>
    </location>
</feature>
<dbReference type="Gene3D" id="1.20.1260.20">
    <property type="entry name" value="PPE superfamily"/>
    <property type="match status" value="1"/>
</dbReference>
<dbReference type="PANTHER" id="PTHR46766:SF1">
    <property type="entry name" value="GLUTAMINE-RICH PROTEIN 2"/>
    <property type="match status" value="1"/>
</dbReference>
<evidence type="ECO:0000313" key="5">
    <source>
        <dbReference type="EMBL" id="QLL08428.1"/>
    </source>
</evidence>
<dbReference type="Pfam" id="PF00823">
    <property type="entry name" value="PPE"/>
    <property type="match status" value="1"/>
</dbReference>
<sequence length="534" mass="53753">MTAPVWMAVPPEVHSALLSSGPGPASLLAAAQAWSSLSVEYAQAADELSGLVGTVQATAWEGPSATAYALSHGPFVAWLLQASADAATHAAQQQVAAAAYAAALATMPTLAELAANHAVHAALVATNFFGLNTIPIALNEADYARMWIQAATTMSVYQGVSAASVAASPRTEPAPQIMKSDLNGGGMHGNSGMGGGSGMGKMPGMGTTLPATPEQWLQAIFPPQFNPFSPGSFQMMQPSLSTFIPRAEAMLSLYANNPEQLVEAVFLLGTQFVVHRTLYLTWILLQNPALLPAFVSANPIYSVGLMTPLAAVPAAGIGGASGLAGLAAVAPSPVALAPAAAPLNVPPGGIPPGTPSPASLFAQAPGPAPGPVPVASASAMPPGASTPPPITGPTAAAGAHSGISAYLVGDLGVQSKPHIRGRTAAQAPEAAPTPAAPVAVDRKQTLRQDRAVSSRIDRGYRYEFLDPCAEGDDTGAATASYPATQAAGPMGFAGAAPRTVPHAQGLVELAGDGFGSGPIIPMIPGGWHSDQQTP</sequence>
<reference evidence="5 6" key="2">
    <citation type="submission" date="2020-07" db="EMBL/GenBank/DDBJ databases">
        <authorList>
            <person name="Yu X."/>
        </authorList>
    </citation>
    <scope>NUCLEOTIDE SEQUENCE [LARGE SCALE GENOMIC DNA]</scope>
    <source>
        <strain evidence="6">24</strain>
    </source>
</reference>
<dbReference type="Pfam" id="PF18878">
    <property type="entry name" value="PPE-PPW"/>
    <property type="match status" value="1"/>
</dbReference>
<organism evidence="5 6">
    <name type="scientific">Mycobacterium vicinigordonae</name>
    <dbReference type="NCBI Taxonomy" id="1719132"/>
    <lineage>
        <taxon>Bacteria</taxon>
        <taxon>Bacillati</taxon>
        <taxon>Actinomycetota</taxon>
        <taxon>Actinomycetes</taxon>
        <taxon>Mycobacteriales</taxon>
        <taxon>Mycobacteriaceae</taxon>
        <taxon>Mycobacterium</taxon>
    </lineage>
</organism>
<feature type="region of interest" description="Disordered" evidence="2">
    <location>
        <begin position="348"/>
        <end position="396"/>
    </location>
</feature>
<reference evidence="6" key="3">
    <citation type="submission" date="2023-07" db="EMBL/GenBank/DDBJ databases">
        <title>Description of Mycobacterium gordonae subsp. intergordonae subsp.nov. and Mycobacterium gordonae subsp. gordonae subsp. nov.</title>
        <authorList>
            <person name="Huang H."/>
        </authorList>
    </citation>
    <scope>NUCLEOTIDE SEQUENCE [LARGE SCALE GENOMIC DNA]</scope>
    <source>
        <strain evidence="6">24</strain>
    </source>
</reference>
<name>A0A7D6DZR7_9MYCO</name>
<evidence type="ECO:0000313" key="6">
    <source>
        <dbReference type="Proteomes" id="UP000510682"/>
    </source>
</evidence>